<feature type="repeat" description="TPR" evidence="1">
    <location>
        <begin position="644"/>
        <end position="677"/>
    </location>
</feature>
<proteinExistence type="predicted"/>
<evidence type="ECO:0000313" key="4">
    <source>
        <dbReference type="Proteomes" id="UP000326179"/>
    </source>
</evidence>
<keyword evidence="1" id="KW-0802">TPR repeat</keyword>
<feature type="region of interest" description="Disordered" evidence="2">
    <location>
        <begin position="20"/>
        <end position="41"/>
    </location>
</feature>
<dbReference type="SUPFAM" id="SSF48452">
    <property type="entry name" value="TPR-like"/>
    <property type="match status" value="2"/>
</dbReference>
<evidence type="ECO:0000256" key="2">
    <source>
        <dbReference type="SAM" id="MobiDB-lite"/>
    </source>
</evidence>
<gene>
    <name evidence="3" type="ORF">GFH48_06220</name>
</gene>
<dbReference type="KEGG" id="sfy:GFH48_06220"/>
<evidence type="ECO:0000256" key="1">
    <source>
        <dbReference type="PROSITE-ProRule" id="PRU00339"/>
    </source>
</evidence>
<dbReference type="PANTHER" id="PTHR47691:SF3">
    <property type="entry name" value="HTH-TYPE TRANSCRIPTIONAL REGULATOR RV0890C-RELATED"/>
    <property type="match status" value="1"/>
</dbReference>
<dbReference type="PROSITE" id="PS50005">
    <property type="entry name" value="TPR"/>
    <property type="match status" value="1"/>
</dbReference>
<dbReference type="PRINTS" id="PR00364">
    <property type="entry name" value="DISEASERSIST"/>
</dbReference>
<evidence type="ECO:0000313" key="3">
    <source>
        <dbReference type="EMBL" id="QFZ72917.1"/>
    </source>
</evidence>
<dbReference type="SMART" id="SM00028">
    <property type="entry name" value="TPR"/>
    <property type="match status" value="5"/>
</dbReference>
<dbReference type="InterPro" id="IPR011990">
    <property type="entry name" value="TPR-like_helical_dom_sf"/>
</dbReference>
<name>A0A5Q0L8M5_9ACTN</name>
<sequence length="744" mass="82335">MSPSSRFCALRARKGIFVPDEGSGKRHADGISTGTHNEVSGTVMGPLVQARTIHGGIHLHHSPPEWPIPRQLPVDTRHFVGRSADLTELGQALDDVHHESGVVAITAISGTAGIGKTALAIHWAHQIARHFPDGQLYINLRGFDTRSPVEPEQALHAFLSALGVEAGRIPLDLAAQAALFRSTVDGRRVLIVLDNARDAQHVRPLLPASPSCLAVITSRNRVDSLVVREGVHRVILNLMSHNDARALLAKRIGRERVDSEPAAVDDVIQLCGRLPLALSIVAARAAALSQFPISSLAEDLLDERTRLDALNLHETDLSVEAVFSWSSRLLTPQGARLFELLGVAPGSDVGVHASAVLADMPPTAVSTLLTELTQAHLVEEYSPKRYRLHDLLRAYAVKVARSDDELDLKPAMQRLLDFYLHISHSGDRILDPLRESIEIEEGDRHSSFSLVDRKQAQDWFAAEHDNLLSAARYAAENDLDEQVVWLAWSATTFLHRGGHWYDYREIQRVALLSALRTGEKKAQAITHRNLGNALAQLQSYDEASENHRKALALFVELGDERGQARVHHALGYLSEKRGDYAAALEHGKRALALYQACDDRAGEARSLNAMGWYHAMLQNYEATVYNCEQALVILRTLDDPTYEAHTLDSLGYAYHHTGSFEQAISCFRTAIEFYRELEDQYYYAATLHHLGDTLQEYGNSEEARTAWREARRVLHDMGHSEGEEVSAKLRASLTEDGPRLSGTG</sequence>
<dbReference type="AlphaFoldDB" id="A0A5Q0L8M5"/>
<organism evidence="3 4">
    <name type="scientific">Streptomyces fagopyri</name>
    <dbReference type="NCBI Taxonomy" id="2662397"/>
    <lineage>
        <taxon>Bacteria</taxon>
        <taxon>Bacillati</taxon>
        <taxon>Actinomycetota</taxon>
        <taxon>Actinomycetes</taxon>
        <taxon>Kitasatosporales</taxon>
        <taxon>Streptomycetaceae</taxon>
        <taxon>Streptomyces</taxon>
    </lineage>
</organism>
<dbReference type="GO" id="GO:0043531">
    <property type="term" value="F:ADP binding"/>
    <property type="evidence" value="ECO:0007669"/>
    <property type="project" value="InterPro"/>
</dbReference>
<dbReference type="Gene3D" id="1.25.40.10">
    <property type="entry name" value="Tetratricopeptide repeat domain"/>
    <property type="match status" value="1"/>
</dbReference>
<keyword evidence="4" id="KW-1185">Reference proteome</keyword>
<dbReference type="EMBL" id="CP045643">
    <property type="protein sequence ID" value="QFZ72917.1"/>
    <property type="molecule type" value="Genomic_DNA"/>
</dbReference>
<protein>
    <submittedName>
        <fullName evidence="3">Tetratricopeptide repeat protein</fullName>
    </submittedName>
</protein>
<dbReference type="Proteomes" id="UP000326179">
    <property type="component" value="Chromosome"/>
</dbReference>
<dbReference type="InterPro" id="IPR019734">
    <property type="entry name" value="TPR_rpt"/>
</dbReference>
<dbReference type="SUPFAM" id="SSF52540">
    <property type="entry name" value="P-loop containing nucleoside triphosphate hydrolases"/>
    <property type="match status" value="1"/>
</dbReference>
<dbReference type="InterPro" id="IPR027417">
    <property type="entry name" value="P-loop_NTPase"/>
</dbReference>
<feature type="compositionally biased region" description="Basic and acidic residues" evidence="2">
    <location>
        <begin position="718"/>
        <end position="727"/>
    </location>
</feature>
<feature type="region of interest" description="Disordered" evidence="2">
    <location>
        <begin position="718"/>
        <end position="744"/>
    </location>
</feature>
<dbReference type="Pfam" id="PF13424">
    <property type="entry name" value="TPR_12"/>
    <property type="match status" value="2"/>
</dbReference>
<accession>A0A5Q0L8M5</accession>
<dbReference type="PANTHER" id="PTHR47691">
    <property type="entry name" value="REGULATOR-RELATED"/>
    <property type="match status" value="1"/>
</dbReference>
<dbReference type="Gene3D" id="3.40.50.300">
    <property type="entry name" value="P-loop containing nucleotide triphosphate hydrolases"/>
    <property type="match status" value="1"/>
</dbReference>
<reference evidence="3 4" key="1">
    <citation type="submission" date="2019-10" db="EMBL/GenBank/DDBJ databases">
        <title>A novel species.</title>
        <authorList>
            <person name="Gao J."/>
        </authorList>
    </citation>
    <scope>NUCLEOTIDE SEQUENCE [LARGE SCALE GENOMIC DNA]</scope>
    <source>
        <strain evidence="3 4">QMT-28</strain>
    </source>
</reference>